<feature type="transmembrane region" description="Helical" evidence="2">
    <location>
        <begin position="245"/>
        <end position="267"/>
    </location>
</feature>
<evidence type="ECO:0000256" key="1">
    <source>
        <dbReference type="SAM" id="MobiDB-lite"/>
    </source>
</evidence>
<accession>A0A0D4ZXX6</accession>
<protein>
    <submittedName>
        <fullName evidence="3">Membrane protein</fullName>
    </submittedName>
</protein>
<feature type="region of interest" description="Disordered" evidence="1">
    <location>
        <begin position="127"/>
        <end position="150"/>
    </location>
</feature>
<dbReference type="PIRSF" id="PIRSF035905">
    <property type="entry name" value="UCP035905_mp"/>
    <property type="match status" value="1"/>
</dbReference>
<feature type="transmembrane region" description="Helical" evidence="2">
    <location>
        <begin position="213"/>
        <end position="233"/>
    </location>
</feature>
<feature type="transmembrane region" description="Helical" evidence="2">
    <location>
        <begin position="691"/>
        <end position="709"/>
    </location>
</feature>
<feature type="transmembrane region" description="Helical" evidence="2">
    <location>
        <begin position="520"/>
        <end position="540"/>
    </location>
</feature>
<dbReference type="KEGG" id="sfo:Z042_26265"/>
<keyword evidence="2" id="KW-0472">Membrane</keyword>
<dbReference type="HOGENOM" id="CLU_013837_0_0_6"/>
<evidence type="ECO:0000313" key="3">
    <source>
        <dbReference type="EMBL" id="AJW28959.1"/>
    </source>
</evidence>
<feature type="transmembrane region" description="Helical" evidence="2">
    <location>
        <begin position="894"/>
        <end position="911"/>
    </location>
</feature>
<feature type="transmembrane region" description="Helical" evidence="2">
    <location>
        <begin position="829"/>
        <end position="850"/>
    </location>
</feature>
<dbReference type="PANTHER" id="PTHR38434">
    <property type="entry name" value="BLL2549 PROTEIN"/>
    <property type="match status" value="1"/>
</dbReference>
<dbReference type="OrthoDB" id="207428at2"/>
<feature type="transmembrane region" description="Helical" evidence="2">
    <location>
        <begin position="273"/>
        <end position="293"/>
    </location>
</feature>
<feature type="transmembrane region" description="Helical" evidence="2">
    <location>
        <begin position="374"/>
        <end position="397"/>
    </location>
</feature>
<dbReference type="Pfam" id="PF10101">
    <property type="entry name" value="DUF2339"/>
    <property type="match status" value="1"/>
</dbReference>
<organism evidence="3 4">
    <name type="scientific">Chania multitudinisentens RB-25</name>
    <dbReference type="NCBI Taxonomy" id="1441930"/>
    <lineage>
        <taxon>Bacteria</taxon>
        <taxon>Pseudomonadati</taxon>
        <taxon>Pseudomonadota</taxon>
        <taxon>Gammaproteobacteria</taxon>
        <taxon>Enterobacterales</taxon>
        <taxon>Yersiniaceae</taxon>
        <taxon>Chania</taxon>
    </lineage>
</organism>
<sequence>MEYWFWMFLFIFLFVIYLKISSLSDSVKHIHEEISRLRNEFAQQLPEHVSVSHQEKAESPEEAEPLSQATEFDVEAIWALVRSSSRDDIPIEKPNRVEEIATAYAEKAQQATLVEPDTASREALEAWDEAPQTSQEAEINSVPAEAESHPPVSDVWSKLDKALFSFRSPESFWKRIEQEFAARWMVWIGGVIMALGVIFLLKAGSERGLFGPTLRIGAAIVLSVLMVTGGELLRRSRFQLPLANARYIPAALSGAGIIGLFASMLAAKYLYDMFPMPILMLLLSLISLLAMVLSLWQGPFMAALGLLGAYTVPLFVSTGSGNVTGLLAYLFLVSVASIGLMSRVYRHWLWLGAMAGNYLWLFASLFIATDEHQLARSLFLLSTTYGFLAWPHLGWALKSKIRFRNNDWTSWPSALQDPLLTGLVAGGSLLALTLSENHSMLAWVTLVFSCISLLLIAKRSPSLDLFVPLAAILAISPFINAGSIFESDIVWVSLSSLGVLALFCGIYGSYQVIRPVYRKLWWALLSVLVPMYIVANTYYFCRESFDLAKVEYTLLTVCLAMYLAWNSFSDLHRRSSELLRTIYQIAAQLTLTFVLFICFSEVTLTLLLAGQLVLLVLWQRWRNVPLLHWILKLHAMLLLVRLSLNPYILEYSSPLSMGSVVIPWTLYGFGIPVLCLWLSSRWLVVQRGEHTANWLAANAVYLLALWINVELRHLLHGSYHLSLDFASLTDCALHGVTFGVMALAYGYRERLADSLQRIYRIAAQASAVLMLLMTLACLVVFNPIWSAQSVGSLPLLNMVTVAYAIPMLLLVVALRFWPAHWLDVRLKPYVIGAVALLGMVFITVTVRQLWHGDRLDNMVVFSGEQYSYSLVWMLTAIGMMYSAIHWPNYKVRRASLGLLALTIVKLFLWDMSGLEGLYRSVSFLGLGLCLVAIGWFYQKFVVMKEVSEQSQEESAADSTRSV</sequence>
<keyword evidence="2" id="KW-0812">Transmembrane</keyword>
<feature type="transmembrane region" description="Helical" evidence="2">
    <location>
        <begin position="917"/>
        <end position="937"/>
    </location>
</feature>
<keyword evidence="2" id="KW-1133">Transmembrane helix</keyword>
<feature type="transmembrane region" description="Helical" evidence="2">
    <location>
        <begin position="758"/>
        <end position="781"/>
    </location>
</feature>
<feature type="transmembrane region" description="Helical" evidence="2">
    <location>
        <begin position="348"/>
        <end position="368"/>
    </location>
</feature>
<feature type="transmembrane region" description="Helical" evidence="2">
    <location>
        <begin position="489"/>
        <end position="508"/>
    </location>
</feature>
<feature type="transmembrane region" description="Helical" evidence="2">
    <location>
        <begin position="463"/>
        <end position="483"/>
    </location>
</feature>
<feature type="transmembrane region" description="Helical" evidence="2">
    <location>
        <begin position="661"/>
        <end position="679"/>
    </location>
</feature>
<dbReference type="PANTHER" id="PTHR38434:SF1">
    <property type="entry name" value="BLL2549 PROTEIN"/>
    <property type="match status" value="1"/>
</dbReference>
<proteinExistence type="predicted"/>
<reference evidence="3 4" key="2">
    <citation type="submission" date="2015-03" db="EMBL/GenBank/DDBJ databases">
        <authorList>
            <person name="Chan K.-G."/>
        </authorList>
    </citation>
    <scope>NUCLEOTIDE SEQUENCE [LARGE SCALE GENOMIC DNA]</scope>
    <source>
        <strain evidence="3 4">RB-25</strain>
    </source>
</reference>
<evidence type="ECO:0000313" key="4">
    <source>
        <dbReference type="Proteomes" id="UP000019030"/>
    </source>
</evidence>
<dbReference type="InterPro" id="IPR019286">
    <property type="entry name" value="DUF2339_TM"/>
</dbReference>
<dbReference type="Proteomes" id="UP000019030">
    <property type="component" value="Chromosome"/>
</dbReference>
<dbReference type="RefSeq" id="WP_024913263.1">
    <property type="nucleotide sequence ID" value="NZ_CP007044.2"/>
</dbReference>
<feature type="transmembrane region" description="Helical" evidence="2">
    <location>
        <begin position="184"/>
        <end position="201"/>
    </location>
</feature>
<feature type="transmembrane region" description="Helical" evidence="2">
    <location>
        <begin position="300"/>
        <end position="317"/>
    </location>
</feature>
<name>A0A0D4ZXX6_9GAMM</name>
<gene>
    <name evidence="3" type="ORF">Z042_26265</name>
</gene>
<keyword evidence="4" id="KW-1185">Reference proteome</keyword>
<feature type="transmembrane region" description="Helical" evidence="2">
    <location>
        <begin position="725"/>
        <end position="746"/>
    </location>
</feature>
<feature type="transmembrane region" description="Helical" evidence="2">
    <location>
        <begin position="793"/>
        <end position="817"/>
    </location>
</feature>
<feature type="region of interest" description="Disordered" evidence="1">
    <location>
        <begin position="48"/>
        <end position="68"/>
    </location>
</feature>
<feature type="transmembrane region" description="Helical" evidence="2">
    <location>
        <begin position="6"/>
        <end position="27"/>
    </location>
</feature>
<dbReference type="AlphaFoldDB" id="A0A0D4ZXX6"/>
<feature type="transmembrane region" description="Helical" evidence="2">
    <location>
        <begin position="870"/>
        <end position="887"/>
    </location>
</feature>
<dbReference type="EMBL" id="CP007044">
    <property type="protein sequence ID" value="AJW28959.1"/>
    <property type="molecule type" value="Genomic_DNA"/>
</dbReference>
<reference evidence="3 4" key="1">
    <citation type="submission" date="2014-01" db="EMBL/GenBank/DDBJ databases">
        <title>Isolation of Serratia multitudinisentens RB-25 from Ex-Landfill site.</title>
        <authorList>
            <person name="Robson E.H.J."/>
        </authorList>
    </citation>
    <scope>NUCLEOTIDE SEQUENCE [LARGE SCALE GENOMIC DNA]</scope>
    <source>
        <strain evidence="3 4">RB-25</strain>
    </source>
</reference>
<evidence type="ECO:0000256" key="2">
    <source>
        <dbReference type="SAM" id="Phobius"/>
    </source>
</evidence>
<feature type="transmembrane region" description="Helical" evidence="2">
    <location>
        <begin position="552"/>
        <end position="571"/>
    </location>
</feature>
<feature type="transmembrane region" description="Helical" evidence="2">
    <location>
        <begin position="440"/>
        <end position="456"/>
    </location>
</feature>
<dbReference type="InterPro" id="IPR014600">
    <property type="entry name" value="UCP035905_mem"/>
</dbReference>